<proteinExistence type="predicted"/>
<feature type="active site" description="Tele-phosphohistidine intermediate" evidence="1">
    <location>
        <position position="15"/>
    </location>
</feature>
<dbReference type="PANTHER" id="PTHR48100:SF10">
    <property type="entry name" value="2-CARBOXY-D-ARABINITOL-1-PHOSPHATASE-RELATED"/>
    <property type="match status" value="1"/>
</dbReference>
<evidence type="ECO:0000256" key="1">
    <source>
        <dbReference type="PIRSR" id="PIRSR613078-1"/>
    </source>
</evidence>
<dbReference type="EMBL" id="JAHHHV010000064">
    <property type="protein sequence ID" value="MBW4465855.1"/>
    <property type="molecule type" value="Genomic_DNA"/>
</dbReference>
<feature type="active site" description="Proton donor/acceptor" evidence="1">
    <location>
        <position position="91"/>
    </location>
</feature>
<dbReference type="SMART" id="SM00855">
    <property type="entry name" value="PGAM"/>
    <property type="match status" value="2"/>
</dbReference>
<dbReference type="InterPro" id="IPR050275">
    <property type="entry name" value="PGM_Phosphatase"/>
</dbReference>
<comment type="caution">
    <text evidence="3">The sequence shown here is derived from an EMBL/GenBank/DDBJ whole genome shotgun (WGS) entry which is preliminary data.</text>
</comment>
<dbReference type="Gene3D" id="3.40.50.1240">
    <property type="entry name" value="Phosphoglycerate mutase-like"/>
    <property type="match status" value="2"/>
</dbReference>
<accession>A0A951U4N9</accession>
<organism evidence="3 4">
    <name type="scientific">Pegethrix bostrychoides GSE-TBD4-15B</name>
    <dbReference type="NCBI Taxonomy" id="2839662"/>
    <lineage>
        <taxon>Bacteria</taxon>
        <taxon>Bacillati</taxon>
        <taxon>Cyanobacteriota</taxon>
        <taxon>Cyanophyceae</taxon>
        <taxon>Oculatellales</taxon>
        <taxon>Oculatellaceae</taxon>
        <taxon>Pegethrix</taxon>
    </lineage>
</organism>
<feature type="binding site" evidence="2">
    <location>
        <position position="65"/>
    </location>
    <ligand>
        <name>substrate</name>
    </ligand>
</feature>
<dbReference type="Proteomes" id="UP000707356">
    <property type="component" value="Unassembled WGS sequence"/>
</dbReference>
<sequence>MAGEALVTRVVLVRHGESSYNVERRVQGHCDLSRLTEAGRLGAQQVGAALKELSFAAAYSSPLQRAKETAELILASLETAPTPSFSDDLKEINLVQWEGLRFDEVETRFPEGFQCWRDRPQDLVMQLETPAGVKEFYPVPDLYEQAKRFWQAILPHHANETILVVAHSGINRCLINTAVGLEPANYQSFQQSNCGISILNFVGGLGEPVQIESLNLTAHLGDPLPKFRKGQRGPRYLLVRHGETDWNRDKRFQGQIDVPLNPQGRVQAAQAAAFLKTIPIDHAVSSPMLRPKETAEIILQSHPQVDLTLNPLLCEISHGLWEGKLEAEIEAAYPGKLQQWQQAPETVQMPEGENLQQVWERAVTAWQQILDSTPSKPASEPERPVTTLVVAHDAVNKALLCYLAGLSPANFWTFKQGNGSVTVIDYPQGVDRPPLIQAMNITSHLGGVLDKTAAGAL</sequence>
<dbReference type="InterPro" id="IPR029033">
    <property type="entry name" value="His_PPase_superfam"/>
</dbReference>
<reference evidence="3" key="2">
    <citation type="journal article" date="2022" name="Microbiol. Resour. Announc.">
        <title>Metagenome Sequencing to Explore Phylogenomics of Terrestrial Cyanobacteria.</title>
        <authorList>
            <person name="Ward R.D."/>
            <person name="Stajich J.E."/>
            <person name="Johansen J.R."/>
            <person name="Huntemann M."/>
            <person name="Clum A."/>
            <person name="Foster B."/>
            <person name="Foster B."/>
            <person name="Roux S."/>
            <person name="Palaniappan K."/>
            <person name="Varghese N."/>
            <person name="Mukherjee S."/>
            <person name="Reddy T.B.K."/>
            <person name="Daum C."/>
            <person name="Copeland A."/>
            <person name="Chen I.A."/>
            <person name="Ivanova N.N."/>
            <person name="Kyrpides N.C."/>
            <person name="Shapiro N."/>
            <person name="Eloe-Fadrosh E.A."/>
            <person name="Pietrasiak N."/>
        </authorList>
    </citation>
    <scope>NUCLEOTIDE SEQUENCE</scope>
    <source>
        <strain evidence="3">GSE-TBD4-15B</strain>
    </source>
</reference>
<dbReference type="InterPro" id="IPR001345">
    <property type="entry name" value="PG/BPGM_mutase_AS"/>
</dbReference>
<dbReference type="SUPFAM" id="SSF53254">
    <property type="entry name" value="Phosphoglycerate mutase-like"/>
    <property type="match status" value="2"/>
</dbReference>
<dbReference type="PANTHER" id="PTHR48100">
    <property type="entry name" value="BROAD-SPECIFICITY PHOSPHATASE YOR283W-RELATED"/>
    <property type="match status" value="1"/>
</dbReference>
<dbReference type="AlphaFoldDB" id="A0A951U4N9"/>
<evidence type="ECO:0000256" key="2">
    <source>
        <dbReference type="PIRSR" id="PIRSR613078-2"/>
    </source>
</evidence>
<dbReference type="GO" id="GO:0016791">
    <property type="term" value="F:phosphatase activity"/>
    <property type="evidence" value="ECO:0007669"/>
    <property type="project" value="TreeGrafter"/>
</dbReference>
<evidence type="ECO:0000313" key="3">
    <source>
        <dbReference type="EMBL" id="MBW4465855.1"/>
    </source>
</evidence>
<dbReference type="Pfam" id="PF00300">
    <property type="entry name" value="His_Phos_1"/>
    <property type="match status" value="2"/>
</dbReference>
<dbReference type="PROSITE" id="PS00175">
    <property type="entry name" value="PG_MUTASE"/>
    <property type="match status" value="2"/>
</dbReference>
<dbReference type="InterPro" id="IPR013078">
    <property type="entry name" value="His_Pase_superF_clade-1"/>
</dbReference>
<dbReference type="CDD" id="cd07067">
    <property type="entry name" value="HP_PGM_like"/>
    <property type="match status" value="2"/>
</dbReference>
<name>A0A951U4N9_9CYAN</name>
<protein>
    <submittedName>
        <fullName evidence="3">Histidine phosphatase family protein</fullName>
    </submittedName>
</protein>
<gene>
    <name evidence="3" type="ORF">KME07_10515</name>
</gene>
<evidence type="ECO:0000313" key="4">
    <source>
        <dbReference type="Proteomes" id="UP000707356"/>
    </source>
</evidence>
<reference evidence="3" key="1">
    <citation type="submission" date="2021-05" db="EMBL/GenBank/DDBJ databases">
        <authorList>
            <person name="Pietrasiak N."/>
            <person name="Ward R."/>
            <person name="Stajich J.E."/>
            <person name="Kurbessoian T."/>
        </authorList>
    </citation>
    <scope>NUCLEOTIDE SEQUENCE</scope>
    <source>
        <strain evidence="3">GSE-TBD4-15B</strain>
    </source>
</reference>
<feature type="binding site" evidence="2">
    <location>
        <begin position="14"/>
        <end position="21"/>
    </location>
    <ligand>
        <name>substrate</name>
    </ligand>
</feature>